<evidence type="ECO:0000313" key="2">
    <source>
        <dbReference type="EMBL" id="EAU88785.2"/>
    </source>
</evidence>
<dbReference type="AlphaFoldDB" id="A8NEQ3"/>
<dbReference type="OrthoDB" id="2984747at2759"/>
<proteinExistence type="predicted"/>
<protein>
    <submittedName>
        <fullName evidence="2">Uncharacterized protein</fullName>
    </submittedName>
</protein>
<feature type="compositionally biased region" description="Basic and acidic residues" evidence="1">
    <location>
        <begin position="314"/>
        <end position="337"/>
    </location>
</feature>
<dbReference type="RefSeq" id="XP_001833096.2">
    <property type="nucleotide sequence ID" value="XM_001833044.2"/>
</dbReference>
<evidence type="ECO:0000313" key="3">
    <source>
        <dbReference type="Proteomes" id="UP000001861"/>
    </source>
</evidence>
<gene>
    <name evidence="2" type="ORF">CC1G_01158</name>
</gene>
<organism evidence="2 3">
    <name type="scientific">Coprinopsis cinerea (strain Okayama-7 / 130 / ATCC MYA-4618 / FGSC 9003)</name>
    <name type="common">Inky cap fungus</name>
    <name type="synonym">Hormographiella aspergillata</name>
    <dbReference type="NCBI Taxonomy" id="240176"/>
    <lineage>
        <taxon>Eukaryota</taxon>
        <taxon>Fungi</taxon>
        <taxon>Dikarya</taxon>
        <taxon>Basidiomycota</taxon>
        <taxon>Agaricomycotina</taxon>
        <taxon>Agaricomycetes</taxon>
        <taxon>Agaricomycetidae</taxon>
        <taxon>Agaricales</taxon>
        <taxon>Agaricineae</taxon>
        <taxon>Psathyrellaceae</taxon>
        <taxon>Coprinopsis</taxon>
    </lineage>
</organism>
<dbReference type="Proteomes" id="UP000001861">
    <property type="component" value="Unassembled WGS sequence"/>
</dbReference>
<reference evidence="2 3" key="1">
    <citation type="journal article" date="2010" name="Proc. Natl. Acad. Sci. U.S.A.">
        <title>Insights into evolution of multicellular fungi from the assembled chromosomes of the mushroom Coprinopsis cinerea (Coprinus cinereus).</title>
        <authorList>
            <person name="Stajich J.E."/>
            <person name="Wilke S.K."/>
            <person name="Ahren D."/>
            <person name="Au C.H."/>
            <person name="Birren B.W."/>
            <person name="Borodovsky M."/>
            <person name="Burns C."/>
            <person name="Canback B."/>
            <person name="Casselton L.A."/>
            <person name="Cheng C.K."/>
            <person name="Deng J."/>
            <person name="Dietrich F.S."/>
            <person name="Fargo D.C."/>
            <person name="Farman M.L."/>
            <person name="Gathman A.C."/>
            <person name="Goldberg J."/>
            <person name="Guigo R."/>
            <person name="Hoegger P.J."/>
            <person name="Hooker J.B."/>
            <person name="Huggins A."/>
            <person name="James T.Y."/>
            <person name="Kamada T."/>
            <person name="Kilaru S."/>
            <person name="Kodira C."/>
            <person name="Kues U."/>
            <person name="Kupfer D."/>
            <person name="Kwan H.S."/>
            <person name="Lomsadze A."/>
            <person name="Li W."/>
            <person name="Lilly W.W."/>
            <person name="Ma L.J."/>
            <person name="Mackey A.J."/>
            <person name="Manning G."/>
            <person name="Martin F."/>
            <person name="Muraguchi H."/>
            <person name="Natvig D.O."/>
            <person name="Palmerini H."/>
            <person name="Ramesh M.A."/>
            <person name="Rehmeyer C.J."/>
            <person name="Roe B.A."/>
            <person name="Shenoy N."/>
            <person name="Stanke M."/>
            <person name="Ter-Hovhannisyan V."/>
            <person name="Tunlid A."/>
            <person name="Velagapudi R."/>
            <person name="Vision T.J."/>
            <person name="Zeng Q."/>
            <person name="Zolan M.E."/>
            <person name="Pukkila P.J."/>
        </authorList>
    </citation>
    <scope>NUCLEOTIDE SEQUENCE [LARGE SCALE GENOMIC DNA]</scope>
    <source>
        <strain evidence="3">Okayama-7 / 130 / ATCC MYA-4618 / FGSC 9003</strain>
    </source>
</reference>
<name>A8NEQ3_COPC7</name>
<dbReference type="VEuPathDB" id="FungiDB:CC1G_01158"/>
<dbReference type="GeneID" id="6009589"/>
<dbReference type="EMBL" id="AACS02000002">
    <property type="protein sequence ID" value="EAU88785.2"/>
    <property type="molecule type" value="Genomic_DNA"/>
</dbReference>
<dbReference type="OMA" id="HYRDNTA"/>
<comment type="caution">
    <text evidence="2">The sequence shown here is derived from an EMBL/GenBank/DDBJ whole genome shotgun (WGS) entry which is preliminary data.</text>
</comment>
<sequence>MFEEICLVCGKHLQDDGRAYCSDDCQNSDLASPSISSSSSALSSPQLGYAQGPDVPALSSALRKSLGRDPYYLPSASNHWSLVDEDDDPYARGEYAVRADSIYDASSKSASYVYAVMPSALSYARRPSGTNNYSTVPQVHQRNSSASSPAPINRRTARGAPRSAPNYSHSSSTDEEDFSDYCRDVADDADSERDSASRSRRARNRTSLPACFSLLQIQSSAASPKEAVKISPVSSSSARTIARASPPTPKHPKSDTLSKWQFPRPPNLTQDTPRGRRRDADHSTSSRRSSVSRSRSRHVRRLESPRPVGNAQRSHLDDVEQVSDCRPRGRTSIRRDSSPPPRMLMGAEDPRVLAALRDSQRFERSQSNSKSRTRRGRVGVDELGGVGSFALAPGYGHGRSGLMDHERYAAHRVPL</sequence>
<feature type="region of interest" description="Disordered" evidence="1">
    <location>
        <begin position="221"/>
        <end position="378"/>
    </location>
</feature>
<dbReference type="eggNOG" id="ENOG502SRYF">
    <property type="taxonomic scope" value="Eukaryota"/>
</dbReference>
<feature type="region of interest" description="Disordered" evidence="1">
    <location>
        <begin position="131"/>
        <end position="178"/>
    </location>
</feature>
<keyword evidence="3" id="KW-1185">Reference proteome</keyword>
<accession>A8NEQ3</accession>
<dbReference type="KEGG" id="cci:CC1G_01158"/>
<dbReference type="InParanoid" id="A8NEQ3"/>
<feature type="compositionally biased region" description="Polar residues" evidence="1">
    <location>
        <begin position="131"/>
        <end position="150"/>
    </location>
</feature>
<feature type="compositionally biased region" description="Low complexity" evidence="1">
    <location>
        <begin position="234"/>
        <end position="245"/>
    </location>
</feature>
<dbReference type="HOGENOM" id="CLU_048459_0_0_1"/>
<evidence type="ECO:0000256" key="1">
    <source>
        <dbReference type="SAM" id="MobiDB-lite"/>
    </source>
</evidence>